<dbReference type="AlphaFoldDB" id="A0A2A4G899"/>
<evidence type="ECO:0008006" key="3">
    <source>
        <dbReference type="Google" id="ProtNLM"/>
    </source>
</evidence>
<keyword evidence="2" id="KW-1185">Reference proteome</keyword>
<sequence length="574" mass="57951">MNVSGTAPVCFVCPILTNASPNINTCEDSQGQFLSVQTDVSEIDIEFRLFNSQVGNPYSGGTPLGSAVTPSGSPLTATSTVGISGLAPGTYYAYAILDTDDPDLTDSNCRPFEEILIVIDSKPSIDIPNQEICDSTTSVNLTVLEPDGQTGGVWSNGDGDLGDATAADPTTGPFTYTYTDANGCVGSDEVTYTILQELEAEAGEDQTICSGATVSLSGNPSPGMWSTAGDGTFDDASSATAVYTPGANDISGGTVVLTWTTEDPSGPCVGDSDTMTVTINEELVAEAGDDQTICSGATVSLTGSPSPGMWSTAGDGTFDNASSATAVYTPGANDISGGTVVLTWTTEDPSGPCVGDSDTMTVTINEELVAEAGDDQTICSGGMVSLTGNPSPGMWSTAGDGTFDNASSATAVYTPGANDISGGTVVLTWTTEDPTGPCVGDSDTMTVIINEELVAEAGEDQTICSGGMVSLTGNPSPGMWSTAGDGTFDNASSATAVYTPGANDISGGTVVLTWTTENPSGPCVGDSDTMTVTINEELVAEAGDDQTICSGGMVSLTGNPSPGMWSTAGDGTFD</sequence>
<proteinExistence type="predicted"/>
<accession>A0A2A4G899</accession>
<protein>
    <recommendedName>
        <fullName evidence="3">HYR domain-containing protein</fullName>
    </recommendedName>
</protein>
<dbReference type="Proteomes" id="UP000219559">
    <property type="component" value="Unassembled WGS sequence"/>
</dbReference>
<comment type="caution">
    <text evidence="1">The sequence shown here is derived from an EMBL/GenBank/DDBJ whole genome shotgun (WGS) entry which is preliminary data.</text>
</comment>
<reference evidence="1 2" key="1">
    <citation type="submission" date="2017-04" db="EMBL/GenBank/DDBJ databases">
        <title>A new member of the family Flavobacteriaceae isolated from ascidians.</title>
        <authorList>
            <person name="Chen L."/>
        </authorList>
    </citation>
    <scope>NUCLEOTIDE SEQUENCE [LARGE SCALE GENOMIC DNA]</scope>
    <source>
        <strain evidence="1 2">HQA918</strain>
    </source>
</reference>
<evidence type="ECO:0000313" key="1">
    <source>
        <dbReference type="EMBL" id="PCE64208.1"/>
    </source>
</evidence>
<dbReference type="EMBL" id="NBWU01000003">
    <property type="protein sequence ID" value="PCE64208.1"/>
    <property type="molecule type" value="Genomic_DNA"/>
</dbReference>
<feature type="non-terminal residue" evidence="1">
    <location>
        <position position="574"/>
    </location>
</feature>
<gene>
    <name evidence="1" type="ORF">B7P33_07850</name>
</gene>
<name>A0A2A4G899_9FLAO</name>
<evidence type="ECO:0000313" key="2">
    <source>
        <dbReference type="Proteomes" id="UP000219559"/>
    </source>
</evidence>
<organism evidence="1 2">
    <name type="scientific">Sediminicola luteus</name>
    <dbReference type="NCBI Taxonomy" id="319238"/>
    <lineage>
        <taxon>Bacteria</taxon>
        <taxon>Pseudomonadati</taxon>
        <taxon>Bacteroidota</taxon>
        <taxon>Flavobacteriia</taxon>
        <taxon>Flavobacteriales</taxon>
        <taxon>Flavobacteriaceae</taxon>
        <taxon>Sediminicola</taxon>
    </lineage>
</organism>